<sequence length="179" mass="20999">MNTKMYDVIKLAKMNNKDAMQSLIDKFMPIILKYEYKLRYVEARTDLIIEFIQLIDKIDLSKFDSEKEGTFVVYVNKALISRSINLLKKNIINGKQNSEICIDIIPDRGVEDNNFDNFLVREILSKKIITDKQRVILINRYLRDKSDAEIACDLKISRQAVCENRTRAISKIREYLNVI</sequence>
<evidence type="ECO:0000313" key="1">
    <source>
        <dbReference type="EMBL" id="BCZ45863.1"/>
    </source>
</evidence>
<dbReference type="InterPro" id="IPR014284">
    <property type="entry name" value="RNA_pol_sigma-70_dom"/>
</dbReference>
<dbReference type="RefSeq" id="WP_224037405.1">
    <property type="nucleotide sequence ID" value="NZ_AP024849.1"/>
</dbReference>
<gene>
    <name evidence="1" type="primary">tcdR_2</name>
    <name evidence="1" type="ORF">psyc5s11_19300</name>
</gene>
<dbReference type="InterPro" id="IPR013324">
    <property type="entry name" value="RNA_pol_sigma_r3/r4-like"/>
</dbReference>
<dbReference type="SUPFAM" id="SSF88659">
    <property type="entry name" value="Sigma3 and sigma4 domains of RNA polymerase sigma factors"/>
    <property type="match status" value="1"/>
</dbReference>
<proteinExistence type="predicted"/>
<dbReference type="NCBIfam" id="TIGR02937">
    <property type="entry name" value="sigma70-ECF"/>
    <property type="match status" value="1"/>
</dbReference>
<keyword evidence="1" id="KW-0804">Transcription</keyword>
<dbReference type="Gene3D" id="1.10.10.10">
    <property type="entry name" value="Winged helix-like DNA-binding domain superfamily/Winged helix DNA-binding domain"/>
    <property type="match status" value="1"/>
</dbReference>
<evidence type="ECO:0000313" key="2">
    <source>
        <dbReference type="Proteomes" id="UP000824633"/>
    </source>
</evidence>
<dbReference type="EMBL" id="AP024849">
    <property type="protein sequence ID" value="BCZ45863.1"/>
    <property type="molecule type" value="Genomic_DNA"/>
</dbReference>
<name>A0ABM7T2L1_9CLOT</name>
<reference evidence="2" key="1">
    <citation type="submission" date="2021-07" db="EMBL/GenBank/DDBJ databases">
        <title>Complete genome sequencing of a Clostridium isolate.</title>
        <authorList>
            <person name="Ueki A."/>
            <person name="Tonouchi A."/>
        </authorList>
    </citation>
    <scope>NUCLEOTIDE SEQUENCE [LARGE SCALE GENOMIC DNA]</scope>
    <source>
        <strain evidence="2">C5S11</strain>
    </source>
</reference>
<dbReference type="InterPro" id="IPR036388">
    <property type="entry name" value="WH-like_DNA-bd_sf"/>
</dbReference>
<keyword evidence="1" id="KW-0240">DNA-directed RNA polymerase</keyword>
<protein>
    <submittedName>
        <fullName evidence="1">DNA-directed RNA polymerase sigma-70 factor</fullName>
    </submittedName>
</protein>
<accession>A0ABM7T2L1</accession>
<dbReference type="GO" id="GO:0000428">
    <property type="term" value="C:DNA-directed RNA polymerase complex"/>
    <property type="evidence" value="ECO:0007669"/>
    <property type="project" value="UniProtKB-KW"/>
</dbReference>
<dbReference type="Proteomes" id="UP000824633">
    <property type="component" value="Chromosome"/>
</dbReference>
<organism evidence="1 2">
    <name type="scientific">Clostridium gelidum</name>
    <dbReference type="NCBI Taxonomy" id="704125"/>
    <lineage>
        <taxon>Bacteria</taxon>
        <taxon>Bacillati</taxon>
        <taxon>Bacillota</taxon>
        <taxon>Clostridia</taxon>
        <taxon>Eubacteriales</taxon>
        <taxon>Clostridiaceae</taxon>
        <taxon>Clostridium</taxon>
    </lineage>
</organism>
<keyword evidence="2" id="KW-1185">Reference proteome</keyword>